<dbReference type="SUPFAM" id="SSF54060">
    <property type="entry name" value="His-Me finger endonucleases"/>
    <property type="match status" value="1"/>
</dbReference>
<proteinExistence type="predicted"/>
<sequence length="151" mass="16107">MPTATHSIYRSLDHANNDPLDNTAANLHWVTPSFNTLNMRRTAPSSGFFGFAKSGQRFKVVVAGVPNGTYNNAETATLIYNIITRLKYGSQLDKTPHLLNQVGVGADSLADTLLRVYEDSLLAPSPRVAAPVLPAAVLPPAAPSPSSLEPP</sequence>
<evidence type="ECO:0008006" key="3">
    <source>
        <dbReference type="Google" id="ProtNLM"/>
    </source>
</evidence>
<evidence type="ECO:0000313" key="2">
    <source>
        <dbReference type="Proteomes" id="UP000019462"/>
    </source>
</evidence>
<name>W3VQ33_MOEAP</name>
<keyword evidence="2" id="KW-1185">Reference proteome</keyword>
<dbReference type="Proteomes" id="UP000019462">
    <property type="component" value="Unassembled WGS sequence"/>
</dbReference>
<accession>W3VQ33</accession>
<dbReference type="OrthoDB" id="2554683at2759"/>
<reference evidence="1 2" key="1">
    <citation type="journal article" date="2014" name="Genome Announc.">
        <title>Genome sequence of the basidiomycetous fungus Pseudozyma aphidis DSM70725, an efficient producer of biosurfactant mannosylerythritol lipids.</title>
        <authorList>
            <person name="Lorenz S."/>
            <person name="Guenther M."/>
            <person name="Grumaz C."/>
            <person name="Rupp S."/>
            <person name="Zibek S."/>
            <person name="Sohn K."/>
        </authorList>
    </citation>
    <scope>NUCLEOTIDE SEQUENCE [LARGE SCALE GENOMIC DNA]</scope>
    <source>
        <strain evidence="2">ATCC 32657 / CBS 517.83 / DSM 70725 / JCM 10318 / NBRC 10182 / NRRL Y-7954 / St-0401</strain>
    </source>
</reference>
<protein>
    <recommendedName>
        <fullName evidence="3">HNH nuclease domain-containing protein</fullName>
    </recommendedName>
</protein>
<comment type="caution">
    <text evidence="1">The sequence shown here is derived from an EMBL/GenBank/DDBJ whole genome shotgun (WGS) entry which is preliminary data.</text>
</comment>
<dbReference type="AlphaFoldDB" id="W3VQ33"/>
<dbReference type="InterPro" id="IPR044925">
    <property type="entry name" value="His-Me_finger_sf"/>
</dbReference>
<gene>
    <name evidence="1" type="ORF">PaG_02659</name>
</gene>
<evidence type="ECO:0000313" key="1">
    <source>
        <dbReference type="EMBL" id="ETS62896.1"/>
    </source>
</evidence>
<dbReference type="EMBL" id="AWNI01000009">
    <property type="protein sequence ID" value="ETS62896.1"/>
    <property type="molecule type" value="Genomic_DNA"/>
</dbReference>
<dbReference type="HOGENOM" id="CLU_1732259_0_0_1"/>
<organism evidence="1 2">
    <name type="scientific">Moesziomyces aphidis</name>
    <name type="common">Pseudozyma aphidis</name>
    <dbReference type="NCBI Taxonomy" id="84754"/>
    <lineage>
        <taxon>Eukaryota</taxon>
        <taxon>Fungi</taxon>
        <taxon>Dikarya</taxon>
        <taxon>Basidiomycota</taxon>
        <taxon>Ustilaginomycotina</taxon>
        <taxon>Ustilaginomycetes</taxon>
        <taxon>Ustilaginales</taxon>
        <taxon>Ustilaginaceae</taxon>
        <taxon>Moesziomyces</taxon>
    </lineage>
</organism>